<dbReference type="InterPro" id="IPR024187">
    <property type="entry name" value="Sig_transdc_resp-reg_cit/mal"/>
</dbReference>
<dbReference type="EMBL" id="JACCBF010000001">
    <property type="protein sequence ID" value="NYD30913.1"/>
    <property type="molecule type" value="Genomic_DNA"/>
</dbReference>
<dbReference type="InterPro" id="IPR051271">
    <property type="entry name" value="2C-system_Tx_regulators"/>
</dbReference>
<dbReference type="InterPro" id="IPR011006">
    <property type="entry name" value="CheY-like_superfamily"/>
</dbReference>
<keyword evidence="7 9" id="KW-0010">Activator</keyword>
<keyword evidence="6 9" id="KW-0238">DNA-binding</keyword>
<sequence length="235" mass="25252">MSRALRVLVVDDDFMVARIHGRFVEQTDGFEVVGTARTGGEAIELAAALQPDLVLLDVHLPDLSGLEVLERLRGQSREQGRDVAVVMVTAERGAAAVRAALHGGAMQYLVKPFEYDDLADRLRRVAATLATLPGAVGHDEEEVDQATIDRAFGAGRQAVVPQGLPKGLSPETADLVLEAARAAGEISASETADAVGLSRVTARRYLEHFVDIGTAEVRLRYGGTGRPERRYRVTA</sequence>
<protein>
    <recommendedName>
        <fullName evidence="9">Transcriptional regulatory protein</fullName>
    </recommendedName>
</protein>
<evidence type="ECO:0000256" key="3">
    <source>
        <dbReference type="ARBA" id="ARBA00022553"/>
    </source>
</evidence>
<accession>A0A852R7P1</accession>
<keyword evidence="3 10" id="KW-0597">Phosphoprotein</keyword>
<comment type="caution">
    <text evidence="12">The sequence shown here is derived from an EMBL/GenBank/DDBJ whole genome shotgun (WGS) entry which is preliminary data.</text>
</comment>
<dbReference type="GO" id="GO:0005737">
    <property type="term" value="C:cytoplasm"/>
    <property type="evidence" value="ECO:0007669"/>
    <property type="project" value="UniProtKB-SubCell"/>
</dbReference>
<dbReference type="PANTHER" id="PTHR45526">
    <property type="entry name" value="TRANSCRIPTIONAL REGULATORY PROTEIN DPIA"/>
    <property type="match status" value="1"/>
</dbReference>
<evidence type="ECO:0000256" key="1">
    <source>
        <dbReference type="ARBA" id="ARBA00004496"/>
    </source>
</evidence>
<reference evidence="12 13" key="1">
    <citation type="submission" date="2020-07" db="EMBL/GenBank/DDBJ databases">
        <title>Sequencing the genomes of 1000 actinobacteria strains.</title>
        <authorList>
            <person name="Klenk H.-P."/>
        </authorList>
    </citation>
    <scope>NUCLEOTIDE SEQUENCE [LARGE SCALE GENOMIC DNA]</scope>
    <source>
        <strain evidence="12 13">DSM 19082</strain>
    </source>
</reference>
<gene>
    <name evidence="12" type="ORF">BJ958_002459</name>
</gene>
<evidence type="ECO:0000256" key="7">
    <source>
        <dbReference type="ARBA" id="ARBA00023159"/>
    </source>
</evidence>
<evidence type="ECO:0000256" key="2">
    <source>
        <dbReference type="ARBA" id="ARBA00022490"/>
    </source>
</evidence>
<organism evidence="12 13">
    <name type="scientific">Nocardioides kongjuensis</name>
    <dbReference type="NCBI Taxonomy" id="349522"/>
    <lineage>
        <taxon>Bacteria</taxon>
        <taxon>Bacillati</taxon>
        <taxon>Actinomycetota</taxon>
        <taxon>Actinomycetes</taxon>
        <taxon>Propionibacteriales</taxon>
        <taxon>Nocardioidaceae</taxon>
        <taxon>Nocardioides</taxon>
    </lineage>
</organism>
<evidence type="ECO:0000313" key="13">
    <source>
        <dbReference type="Proteomes" id="UP000582231"/>
    </source>
</evidence>
<name>A0A852R7P1_9ACTN</name>
<dbReference type="SUPFAM" id="SSF52172">
    <property type="entry name" value="CheY-like"/>
    <property type="match status" value="1"/>
</dbReference>
<dbReference type="Proteomes" id="UP000582231">
    <property type="component" value="Unassembled WGS sequence"/>
</dbReference>
<evidence type="ECO:0000259" key="11">
    <source>
        <dbReference type="PROSITE" id="PS50110"/>
    </source>
</evidence>
<evidence type="ECO:0000256" key="5">
    <source>
        <dbReference type="ARBA" id="ARBA00023015"/>
    </source>
</evidence>
<dbReference type="SMART" id="SM00448">
    <property type="entry name" value="REC"/>
    <property type="match status" value="1"/>
</dbReference>
<evidence type="ECO:0000256" key="9">
    <source>
        <dbReference type="PIRNR" id="PIRNR006171"/>
    </source>
</evidence>
<keyword evidence="2 9" id="KW-0963">Cytoplasm</keyword>
<dbReference type="InterPro" id="IPR036390">
    <property type="entry name" value="WH_DNA-bd_sf"/>
</dbReference>
<comment type="subcellular location">
    <subcellularLocation>
        <location evidence="1 9">Cytoplasm</location>
    </subcellularLocation>
</comment>
<dbReference type="PIRSF" id="PIRSF006171">
    <property type="entry name" value="RR_citrat_malat"/>
    <property type="match status" value="1"/>
</dbReference>
<feature type="domain" description="Response regulatory" evidence="11">
    <location>
        <begin position="6"/>
        <end position="126"/>
    </location>
</feature>
<proteinExistence type="predicted"/>
<evidence type="ECO:0000256" key="8">
    <source>
        <dbReference type="ARBA" id="ARBA00023163"/>
    </source>
</evidence>
<evidence type="ECO:0000256" key="4">
    <source>
        <dbReference type="ARBA" id="ARBA00023012"/>
    </source>
</evidence>
<keyword evidence="5 9" id="KW-0805">Transcription regulation</keyword>
<dbReference type="PROSITE" id="PS50110">
    <property type="entry name" value="RESPONSE_REGULATORY"/>
    <property type="match status" value="1"/>
</dbReference>
<evidence type="ECO:0000256" key="10">
    <source>
        <dbReference type="PROSITE-ProRule" id="PRU00169"/>
    </source>
</evidence>
<evidence type="ECO:0000256" key="6">
    <source>
        <dbReference type="ARBA" id="ARBA00023125"/>
    </source>
</evidence>
<keyword evidence="13" id="KW-1185">Reference proteome</keyword>
<dbReference type="GO" id="GO:0003700">
    <property type="term" value="F:DNA-binding transcription factor activity"/>
    <property type="evidence" value="ECO:0007669"/>
    <property type="project" value="InterPro"/>
</dbReference>
<dbReference type="InterPro" id="IPR001789">
    <property type="entry name" value="Sig_transdc_resp-reg_receiver"/>
</dbReference>
<dbReference type="Pfam" id="PF00072">
    <property type="entry name" value="Response_reg"/>
    <property type="match status" value="1"/>
</dbReference>
<dbReference type="GO" id="GO:0003677">
    <property type="term" value="F:DNA binding"/>
    <property type="evidence" value="ECO:0007669"/>
    <property type="project" value="UniProtKB-KW"/>
</dbReference>
<dbReference type="SUPFAM" id="SSF46785">
    <property type="entry name" value="Winged helix' DNA-binding domain"/>
    <property type="match status" value="1"/>
</dbReference>
<keyword evidence="4 9" id="KW-0902">Two-component regulatory system</keyword>
<feature type="modified residue" description="4-aspartylphosphate" evidence="10">
    <location>
        <position position="57"/>
    </location>
</feature>
<dbReference type="GO" id="GO:0000156">
    <property type="term" value="F:phosphorelay response regulator activity"/>
    <property type="evidence" value="ECO:0007669"/>
    <property type="project" value="TreeGrafter"/>
</dbReference>
<dbReference type="PANTHER" id="PTHR45526:SF1">
    <property type="entry name" value="TRANSCRIPTIONAL REGULATORY PROTEIN DCUR-RELATED"/>
    <property type="match status" value="1"/>
</dbReference>
<dbReference type="AlphaFoldDB" id="A0A852R7P1"/>
<dbReference type="RefSeq" id="WP_343052662.1">
    <property type="nucleotide sequence ID" value="NZ_BAABEF010000001.1"/>
</dbReference>
<evidence type="ECO:0000313" key="12">
    <source>
        <dbReference type="EMBL" id="NYD30913.1"/>
    </source>
</evidence>
<dbReference type="Gene3D" id="3.40.50.2300">
    <property type="match status" value="1"/>
</dbReference>
<keyword evidence="8 9" id="KW-0804">Transcription</keyword>